<dbReference type="Gene3D" id="3.40.50.1820">
    <property type="entry name" value="alpha/beta hydrolase"/>
    <property type="match status" value="1"/>
</dbReference>
<evidence type="ECO:0000259" key="1">
    <source>
        <dbReference type="Pfam" id="PF07859"/>
    </source>
</evidence>
<dbReference type="SUPFAM" id="SSF53474">
    <property type="entry name" value="alpha/beta-Hydrolases"/>
    <property type="match status" value="1"/>
</dbReference>
<name>A0A177FEU2_9EURO</name>
<proteinExistence type="predicted"/>
<comment type="caution">
    <text evidence="2">The sequence shown here is derived from an EMBL/GenBank/DDBJ whole genome shotgun (WGS) entry which is preliminary data.</text>
</comment>
<dbReference type="EMBL" id="LVKK01000021">
    <property type="protein sequence ID" value="OAG41719.1"/>
    <property type="molecule type" value="Genomic_DNA"/>
</dbReference>
<keyword evidence="3" id="KW-1185">Reference proteome</keyword>
<dbReference type="Pfam" id="PF07859">
    <property type="entry name" value="Abhydrolase_3"/>
    <property type="match status" value="1"/>
</dbReference>
<dbReference type="InterPro" id="IPR013094">
    <property type="entry name" value="AB_hydrolase_3"/>
</dbReference>
<organism evidence="2 3">
    <name type="scientific">Fonsecaea monophora</name>
    <dbReference type="NCBI Taxonomy" id="254056"/>
    <lineage>
        <taxon>Eukaryota</taxon>
        <taxon>Fungi</taxon>
        <taxon>Dikarya</taxon>
        <taxon>Ascomycota</taxon>
        <taxon>Pezizomycotina</taxon>
        <taxon>Eurotiomycetes</taxon>
        <taxon>Chaetothyriomycetidae</taxon>
        <taxon>Chaetothyriales</taxon>
        <taxon>Herpotrichiellaceae</taxon>
        <taxon>Fonsecaea</taxon>
    </lineage>
</organism>
<evidence type="ECO:0000313" key="2">
    <source>
        <dbReference type="EMBL" id="OAG41719.1"/>
    </source>
</evidence>
<evidence type="ECO:0000313" key="3">
    <source>
        <dbReference type="Proteomes" id="UP000077002"/>
    </source>
</evidence>
<dbReference type="GO" id="GO:0016787">
    <property type="term" value="F:hydrolase activity"/>
    <property type="evidence" value="ECO:0007669"/>
    <property type="project" value="InterPro"/>
</dbReference>
<dbReference type="PANTHER" id="PTHR23024:SF643">
    <property type="entry name" value="AB HYDROLASE SUPERFAMILY PROTEIN B1A11.02"/>
    <property type="match status" value="1"/>
</dbReference>
<reference evidence="2 3" key="1">
    <citation type="submission" date="2016-03" db="EMBL/GenBank/DDBJ databases">
        <title>Draft genome sequence of the Fonsecaea monophora CBS 269.37.</title>
        <authorList>
            <person name="Bombassaro A."/>
            <person name="Vinicius W.A."/>
            <person name="De Hoog S."/>
            <person name="Sun J."/>
            <person name="Souza E.M."/>
            <person name="Raittz R.T."/>
            <person name="Costa F."/>
            <person name="Leao A.C."/>
            <person name="Tadra-Sfeir M.Z."/>
            <person name="Baura V."/>
            <person name="Balsanelli E."/>
            <person name="Pedrosa F.O."/>
            <person name="Moreno L.F."/>
            <person name="Steffens M.B."/>
            <person name="Xi L."/>
            <person name="Bocca A.L."/>
            <person name="Felipe M.S."/>
            <person name="Teixeira M."/>
            <person name="Telles Filho F.Q."/>
            <person name="Azevedo C.M."/>
            <person name="Gomes R."/>
            <person name="Vicente V.A."/>
        </authorList>
    </citation>
    <scope>NUCLEOTIDE SEQUENCE [LARGE SCALE GENOMIC DNA]</scope>
    <source>
        <strain evidence="2 3">CBS 269.37</strain>
    </source>
</reference>
<protein>
    <recommendedName>
        <fullName evidence="1">Alpha/beta hydrolase fold-3 domain-containing protein</fullName>
    </recommendedName>
</protein>
<dbReference type="RefSeq" id="XP_022513671.1">
    <property type="nucleotide sequence ID" value="XM_022653927.1"/>
</dbReference>
<dbReference type="OrthoDB" id="408631at2759"/>
<feature type="domain" description="Alpha/beta hydrolase fold-3" evidence="1">
    <location>
        <begin position="99"/>
        <end position="337"/>
    </location>
</feature>
<accession>A0A177FEU2</accession>
<dbReference type="InterPro" id="IPR029058">
    <property type="entry name" value="AB_hydrolase_fold"/>
</dbReference>
<dbReference type="PANTHER" id="PTHR23024">
    <property type="entry name" value="ARYLACETAMIDE DEACETYLASE"/>
    <property type="match status" value="1"/>
</dbReference>
<dbReference type="InterPro" id="IPR050466">
    <property type="entry name" value="Carboxylest/Gibb_receptor"/>
</dbReference>
<dbReference type="Proteomes" id="UP000077002">
    <property type="component" value="Unassembled WGS sequence"/>
</dbReference>
<dbReference type="GeneID" id="34599124"/>
<dbReference type="AlphaFoldDB" id="A0A177FEU2"/>
<sequence>MADNSISMFPETDPELAEIWREKGVPKFFLPRVDKMPQTRALHAQGNVRFMKSAFVKQTLGDQVLWTEEDRSVVVRDGHSVAIRIYRPKSHPGPRPVMVLAHSGGLCMGGLDTEEFICQLLSMRLGIVVVSVAYRLAPEWLYPTCVYDVYDVIKWLSVNAQTIGADLSKGFLTGGVSGGGNTTCMAAIMARDDKLQPPLTGHVFICTGMPHDYTDQKGHKLALFPEQLLKGSWERYKNGPVATREMNILYGRKLCSLLFKAENRAHTRDTEISQFDARDPYVTPLTQTDYSGLGPVFYQVAEMDIWKDSALFYCEKIKEAGGQVKVEVYPGVPHLWWSMYPQLSINKKWIQNLVNGVEWLLSLQRGGAALPSRL</sequence>
<gene>
    <name evidence="2" type="ORF">AYO21_03954</name>
</gene>